<evidence type="ECO:0000256" key="6">
    <source>
        <dbReference type="ARBA" id="ARBA00022692"/>
    </source>
</evidence>
<dbReference type="Pfam" id="PF02563">
    <property type="entry name" value="Poly_export"/>
    <property type="match status" value="1"/>
</dbReference>
<dbReference type="PANTHER" id="PTHR33619:SF3">
    <property type="entry name" value="POLYSACCHARIDE EXPORT PROTEIN GFCE-RELATED"/>
    <property type="match status" value="1"/>
</dbReference>
<keyword evidence="9" id="KW-0406">Ion transport</keyword>
<dbReference type="GO" id="GO:0046930">
    <property type="term" value="C:pore complex"/>
    <property type="evidence" value="ECO:0007669"/>
    <property type="project" value="UniProtKB-KW"/>
</dbReference>
<gene>
    <name evidence="19" type="ORF">GLV81_17640</name>
</gene>
<comment type="subcellular location">
    <subcellularLocation>
        <location evidence="1">Cell outer membrane</location>
        <topology evidence="1">Multi-pass membrane protein</topology>
    </subcellularLocation>
</comment>
<feature type="chain" id="PRO_5026290014" description="Polysaccharide export protein" evidence="16">
    <location>
        <begin position="27"/>
        <end position="275"/>
    </location>
</feature>
<protein>
    <recommendedName>
        <fullName evidence="21">Polysaccharide export protein</fullName>
    </recommendedName>
</protein>
<dbReference type="GO" id="GO:0015159">
    <property type="term" value="F:polysaccharide transmembrane transporter activity"/>
    <property type="evidence" value="ECO:0007669"/>
    <property type="project" value="InterPro"/>
</dbReference>
<dbReference type="Gene3D" id="3.30.1950.10">
    <property type="entry name" value="wza like domain"/>
    <property type="match status" value="1"/>
</dbReference>
<keyword evidence="11 15" id="KW-0472">Membrane</keyword>
<reference evidence="19 20" key="1">
    <citation type="submission" date="2019-11" db="EMBL/GenBank/DDBJ databases">
        <authorList>
            <person name="Im W.T."/>
        </authorList>
    </citation>
    <scope>NUCLEOTIDE SEQUENCE [LARGE SCALE GENOMIC DNA]</scope>
    <source>
        <strain evidence="19 20">SB-02</strain>
    </source>
</reference>
<evidence type="ECO:0000256" key="10">
    <source>
        <dbReference type="ARBA" id="ARBA00023114"/>
    </source>
</evidence>
<keyword evidence="7 16" id="KW-0732">Signal</keyword>
<dbReference type="PROSITE" id="PS51257">
    <property type="entry name" value="PROKAR_LIPOPROTEIN"/>
    <property type="match status" value="1"/>
</dbReference>
<evidence type="ECO:0000256" key="8">
    <source>
        <dbReference type="ARBA" id="ARBA00023047"/>
    </source>
</evidence>
<keyword evidence="6 15" id="KW-0812">Transmembrane</keyword>
<dbReference type="AlphaFoldDB" id="A0A6I6GD45"/>
<dbReference type="EMBL" id="CP046566">
    <property type="protein sequence ID" value="QGW29693.1"/>
    <property type="molecule type" value="Genomic_DNA"/>
</dbReference>
<keyword evidence="20" id="KW-1185">Reference proteome</keyword>
<evidence type="ECO:0000259" key="17">
    <source>
        <dbReference type="Pfam" id="PF02563"/>
    </source>
</evidence>
<dbReference type="GO" id="GO:0009279">
    <property type="term" value="C:cell outer membrane"/>
    <property type="evidence" value="ECO:0007669"/>
    <property type="project" value="UniProtKB-SubCell"/>
</dbReference>
<evidence type="ECO:0000313" key="19">
    <source>
        <dbReference type="EMBL" id="QGW29693.1"/>
    </source>
</evidence>
<keyword evidence="13" id="KW-0998">Cell outer membrane</keyword>
<comment type="similarity">
    <text evidence="2">Belongs to the BexD/CtrA/VexA family.</text>
</comment>
<evidence type="ECO:0000256" key="2">
    <source>
        <dbReference type="ARBA" id="ARBA00009450"/>
    </source>
</evidence>
<evidence type="ECO:0000256" key="5">
    <source>
        <dbReference type="ARBA" id="ARBA00022597"/>
    </source>
</evidence>
<proteinExistence type="inferred from homology"/>
<dbReference type="InterPro" id="IPR003715">
    <property type="entry name" value="Poly_export_N"/>
</dbReference>
<keyword evidence="8" id="KW-0625">Polysaccharide transport</keyword>
<name>A0A6I6GD45_9BACT</name>
<keyword evidence="10" id="KW-0626">Porin</keyword>
<dbReference type="Proteomes" id="UP000426027">
    <property type="component" value="Chromosome"/>
</dbReference>
<evidence type="ECO:0000256" key="11">
    <source>
        <dbReference type="ARBA" id="ARBA00023136"/>
    </source>
</evidence>
<dbReference type="KEGG" id="fls:GLV81_17640"/>
<evidence type="ECO:0000256" key="7">
    <source>
        <dbReference type="ARBA" id="ARBA00022729"/>
    </source>
</evidence>
<evidence type="ECO:0000256" key="12">
    <source>
        <dbReference type="ARBA" id="ARBA00023139"/>
    </source>
</evidence>
<keyword evidence="5" id="KW-0762">Sugar transport</keyword>
<feature type="transmembrane region" description="Helical" evidence="15">
    <location>
        <begin position="253"/>
        <end position="273"/>
    </location>
</feature>
<keyword evidence="3" id="KW-0813">Transport</keyword>
<dbReference type="Pfam" id="PF22461">
    <property type="entry name" value="SLBB_2"/>
    <property type="match status" value="1"/>
</dbReference>
<dbReference type="InterPro" id="IPR049712">
    <property type="entry name" value="Poly_export"/>
</dbReference>
<keyword evidence="14" id="KW-0449">Lipoprotein</keyword>
<evidence type="ECO:0008006" key="21">
    <source>
        <dbReference type="Google" id="ProtNLM"/>
    </source>
</evidence>
<keyword evidence="15" id="KW-1133">Transmembrane helix</keyword>
<evidence type="ECO:0000256" key="14">
    <source>
        <dbReference type="ARBA" id="ARBA00023288"/>
    </source>
</evidence>
<dbReference type="PANTHER" id="PTHR33619">
    <property type="entry name" value="POLYSACCHARIDE EXPORT PROTEIN GFCE-RELATED"/>
    <property type="match status" value="1"/>
</dbReference>
<dbReference type="GO" id="GO:0015288">
    <property type="term" value="F:porin activity"/>
    <property type="evidence" value="ECO:0007669"/>
    <property type="project" value="UniProtKB-KW"/>
</dbReference>
<sequence length="275" mass="30526">MINRLITTICRQRSTVFLLFLTLAMAACRPSKEAVVDYRFFEKNIDSLNKVVLNLKEPVIQKNDQLVINVSSASLDQSQTQVFNLLGGSTGGGAAQAGAIGYLVDYDGNITLPVIGKVQAAGLTKSQLIQQLEQKLGPYVKDPVLNIRFINFRVMMMGEVGGPGWLSFPNERATIVDAIGQAGITEQGMRTNILLIRQQPNGQVETHRIDLNDALIFQSPYYQLQQNDILYVLPNDSKLIQYQRNNSPFFRDLPVYLGLVTSIMAFGTLIISLTK</sequence>
<evidence type="ECO:0000256" key="13">
    <source>
        <dbReference type="ARBA" id="ARBA00023237"/>
    </source>
</evidence>
<evidence type="ECO:0000256" key="16">
    <source>
        <dbReference type="SAM" id="SignalP"/>
    </source>
</evidence>
<evidence type="ECO:0000256" key="3">
    <source>
        <dbReference type="ARBA" id="ARBA00022448"/>
    </source>
</evidence>
<accession>A0A6I6GD45</accession>
<evidence type="ECO:0000259" key="18">
    <source>
        <dbReference type="Pfam" id="PF22461"/>
    </source>
</evidence>
<evidence type="ECO:0000256" key="1">
    <source>
        <dbReference type="ARBA" id="ARBA00004571"/>
    </source>
</evidence>
<evidence type="ECO:0000256" key="9">
    <source>
        <dbReference type="ARBA" id="ARBA00023065"/>
    </source>
</evidence>
<organism evidence="19 20">
    <name type="scientific">Phnomibacter ginsenosidimutans</name>
    <dbReference type="NCBI Taxonomy" id="2676868"/>
    <lineage>
        <taxon>Bacteria</taxon>
        <taxon>Pseudomonadati</taxon>
        <taxon>Bacteroidota</taxon>
        <taxon>Chitinophagia</taxon>
        <taxon>Chitinophagales</taxon>
        <taxon>Chitinophagaceae</taxon>
        <taxon>Phnomibacter</taxon>
    </lineage>
</organism>
<feature type="domain" description="Polysaccharide export protein N-terminal" evidence="17">
    <location>
        <begin position="58"/>
        <end position="148"/>
    </location>
</feature>
<evidence type="ECO:0000256" key="15">
    <source>
        <dbReference type="SAM" id="Phobius"/>
    </source>
</evidence>
<keyword evidence="4" id="KW-1134">Transmembrane beta strand</keyword>
<dbReference type="GO" id="GO:0006811">
    <property type="term" value="P:monoatomic ion transport"/>
    <property type="evidence" value="ECO:0007669"/>
    <property type="project" value="UniProtKB-KW"/>
</dbReference>
<keyword evidence="12" id="KW-0564">Palmitate</keyword>
<evidence type="ECO:0000256" key="4">
    <source>
        <dbReference type="ARBA" id="ARBA00022452"/>
    </source>
</evidence>
<feature type="signal peptide" evidence="16">
    <location>
        <begin position="1"/>
        <end position="26"/>
    </location>
</feature>
<dbReference type="InterPro" id="IPR054765">
    <property type="entry name" value="SLBB_dom"/>
</dbReference>
<feature type="domain" description="SLBB" evidence="18">
    <location>
        <begin position="153"/>
        <end position="232"/>
    </location>
</feature>
<evidence type="ECO:0000313" key="20">
    <source>
        <dbReference type="Proteomes" id="UP000426027"/>
    </source>
</evidence>